<feature type="compositionally biased region" description="Polar residues" evidence="1">
    <location>
        <begin position="164"/>
        <end position="178"/>
    </location>
</feature>
<feature type="compositionally biased region" description="Polar residues" evidence="1">
    <location>
        <begin position="216"/>
        <end position="226"/>
    </location>
</feature>
<feature type="region of interest" description="Disordered" evidence="1">
    <location>
        <begin position="719"/>
        <end position="738"/>
    </location>
</feature>
<evidence type="ECO:0000313" key="3">
    <source>
        <dbReference type="RefSeq" id="XP_014669552.1"/>
    </source>
</evidence>
<feature type="compositionally biased region" description="Low complexity" evidence="1">
    <location>
        <begin position="561"/>
        <end position="575"/>
    </location>
</feature>
<evidence type="ECO:0000313" key="2">
    <source>
        <dbReference type="Proteomes" id="UP000695022"/>
    </source>
</evidence>
<feature type="compositionally biased region" description="Basic and acidic residues" evidence="1">
    <location>
        <begin position="842"/>
        <end position="930"/>
    </location>
</feature>
<feature type="region of interest" description="Disordered" evidence="1">
    <location>
        <begin position="160"/>
        <end position="180"/>
    </location>
</feature>
<feature type="region of interest" description="Disordered" evidence="1">
    <location>
        <begin position="428"/>
        <end position="507"/>
    </location>
</feature>
<feature type="region of interest" description="Disordered" evidence="1">
    <location>
        <begin position="800"/>
        <end position="950"/>
    </location>
</feature>
<feature type="compositionally biased region" description="Basic and acidic residues" evidence="1">
    <location>
        <begin position="451"/>
        <end position="469"/>
    </location>
</feature>
<sequence length="950" mass="101490">MPRKLRQTNQKARGRQQIATDGLHNNVKNSLHGPKVTEAVPSPAGPVKIFDPTQPLQPTGNTENAPLPTAAAPQLAQPYPAAAVHGYSDGCGENEQRAPAVDGSQYYAQYGHPTGDVGEQYSQQGAPVVQYDQYQWSQQCGYANPAQGYAGEQTHPAAYPLADPQQQKGDISQQSWPNTDEGVDGLAGAQQHSWHAYQYGDWHGQEIRAAAGANFQQPAQGPTSGDPSPDQYAPQDAHHGQEPLPTAGEYASGYVEGVSAADACPQEWGQGYEQRTYPEPVPQHTEDTVAAAMHNDAGTSVQAEARSFDAGSVDYWGNIGSGCEPAAVVETPAVEEPAELHQLPVITQADAQINTASTFFGRSSSESEFEFISKENEDGGGAGEAAAVAPLGYTLSCHSSISNSSLQTINLSRRESCEQVAADARLDPAAGHDGNHLSLPDGQNGQRHHRSNSEPFDHEEAAAREEGGRDLPLAPHPPPVDFFLPSLGGTPTAESHESAPAQFAGEDSSALVGSSATAGVAIEAATAFTGEAASPSPIPDHNIESTADAMQETKPSIAMLSQSSESQQSEGSAASHVSATCHPGEAIQGEPSAIDGIAEQTGARLDVAAEEEKQAEGEEEEGVPAYHAHPSYTQEKIRSAFPEAMQPTSLLPAADVCAATPIIFSPPQLGNILTYQTPSPVASVSPARDSSAQYDCDVMQPPHLATPAGTVPFGIPSESVDNRQDAVDSRRVPAPGGDGGMPYAVPSVPQPAALPQVEQSGFPPQPILQPMQSAVFVPEPAGASMDVIVSSSHDASLDGVTPIPAFAPQPPEPAVTIRHVPGNGIGHAFAPYERPPDLVAPAKHEADDRRQAGANGEIEKPRSERPEEDGRRADGRYRDERRSDRDGDRSEREYKRRDDDRRYDRDGKRDHRDDRRQDRDYRRRDGDDRRQKRPAGRPRQQERPQGRRER</sequence>
<evidence type="ECO:0000256" key="1">
    <source>
        <dbReference type="SAM" id="MobiDB-lite"/>
    </source>
</evidence>
<feature type="region of interest" description="Disordered" evidence="1">
    <location>
        <begin position="558"/>
        <end position="589"/>
    </location>
</feature>
<name>A0ABM1EBI1_PRICU</name>
<proteinExistence type="predicted"/>
<reference evidence="3" key="1">
    <citation type="submission" date="2025-08" db="UniProtKB">
        <authorList>
            <consortium name="RefSeq"/>
        </authorList>
    </citation>
    <scope>IDENTIFICATION</scope>
</reference>
<feature type="compositionally biased region" description="Basic and acidic residues" evidence="1">
    <location>
        <begin position="939"/>
        <end position="950"/>
    </location>
</feature>
<feature type="region of interest" description="Disordered" evidence="1">
    <location>
        <begin position="608"/>
        <end position="628"/>
    </location>
</feature>
<feature type="compositionally biased region" description="Basic and acidic residues" evidence="1">
    <location>
        <begin position="720"/>
        <end position="731"/>
    </location>
</feature>
<accession>A0ABM1EBI1</accession>
<feature type="compositionally biased region" description="Polar residues" evidence="1">
    <location>
        <begin position="54"/>
        <end position="64"/>
    </location>
</feature>
<keyword evidence="2" id="KW-1185">Reference proteome</keyword>
<organism evidence="2 3">
    <name type="scientific">Priapulus caudatus</name>
    <name type="common">Priapulid worm</name>
    <dbReference type="NCBI Taxonomy" id="37621"/>
    <lineage>
        <taxon>Eukaryota</taxon>
        <taxon>Metazoa</taxon>
        <taxon>Ecdysozoa</taxon>
        <taxon>Scalidophora</taxon>
        <taxon>Priapulida</taxon>
        <taxon>Priapulimorpha</taxon>
        <taxon>Priapulimorphida</taxon>
        <taxon>Priapulidae</taxon>
        <taxon>Priapulus</taxon>
    </lineage>
</organism>
<feature type="region of interest" description="Disordered" evidence="1">
    <location>
        <begin position="1"/>
        <end position="68"/>
    </location>
</feature>
<dbReference type="Proteomes" id="UP000695022">
    <property type="component" value="Unplaced"/>
</dbReference>
<dbReference type="RefSeq" id="XP_014669552.1">
    <property type="nucleotide sequence ID" value="XM_014814066.1"/>
</dbReference>
<dbReference type="GeneID" id="106810641"/>
<gene>
    <name evidence="3" type="primary">LOC106810641</name>
</gene>
<feature type="region of interest" description="Disordered" evidence="1">
    <location>
        <begin position="216"/>
        <end position="249"/>
    </location>
</feature>
<protein>
    <submittedName>
        <fullName evidence="3">Uncharacterized protein LOC106810641</fullName>
    </submittedName>
</protein>